<dbReference type="Pfam" id="PF04113">
    <property type="entry name" value="Gpi16"/>
    <property type="match status" value="1"/>
</dbReference>
<evidence type="ECO:0000256" key="2">
    <source>
        <dbReference type="SAM" id="Phobius"/>
    </source>
</evidence>
<comment type="caution">
    <text evidence="3">The sequence shown here is derived from an EMBL/GenBank/DDBJ whole genome shotgun (WGS) entry which is preliminary data.</text>
</comment>
<dbReference type="GO" id="GO:0042765">
    <property type="term" value="C:GPI-anchor transamidase complex"/>
    <property type="evidence" value="ECO:0007669"/>
    <property type="project" value="InterPro"/>
</dbReference>
<gene>
    <name evidence="3" type="ORF">CTEN210_06309</name>
</gene>
<accession>A0AAD3H4L2</accession>
<feature type="region of interest" description="Disordered" evidence="1">
    <location>
        <begin position="403"/>
        <end position="422"/>
    </location>
</feature>
<feature type="transmembrane region" description="Helical" evidence="2">
    <location>
        <begin position="346"/>
        <end position="368"/>
    </location>
</feature>
<proteinExistence type="predicted"/>
<reference evidence="3 4" key="1">
    <citation type="journal article" date="2021" name="Sci. Rep.">
        <title>The genome of the diatom Chaetoceros tenuissimus carries an ancient integrated fragment of an extant virus.</title>
        <authorList>
            <person name="Hongo Y."/>
            <person name="Kimura K."/>
            <person name="Takaki Y."/>
            <person name="Yoshida Y."/>
            <person name="Baba S."/>
            <person name="Kobayashi G."/>
            <person name="Nagasaki K."/>
            <person name="Hano T."/>
            <person name="Tomaru Y."/>
        </authorList>
    </citation>
    <scope>NUCLEOTIDE SEQUENCE [LARGE SCALE GENOMIC DNA]</scope>
    <source>
        <strain evidence="3 4">NIES-3715</strain>
    </source>
</reference>
<dbReference type="PANTHER" id="PTHR12959:SF11">
    <property type="entry name" value="GPI TRANSAMIDASE COMPONENT PIG-T"/>
    <property type="match status" value="1"/>
</dbReference>
<evidence type="ECO:0000313" key="4">
    <source>
        <dbReference type="Proteomes" id="UP001054902"/>
    </source>
</evidence>
<name>A0AAD3H4L2_9STRA</name>
<evidence type="ECO:0000313" key="3">
    <source>
        <dbReference type="EMBL" id="GFH49833.1"/>
    </source>
</evidence>
<dbReference type="EMBL" id="BLLK01000038">
    <property type="protein sequence ID" value="GFH49833.1"/>
    <property type="molecule type" value="Genomic_DNA"/>
</dbReference>
<protein>
    <recommendedName>
        <fullName evidence="5">GPI transamidase component PIG-T</fullName>
    </recommendedName>
</protein>
<dbReference type="Proteomes" id="UP001054902">
    <property type="component" value="Unassembled WGS sequence"/>
</dbReference>
<keyword evidence="2" id="KW-0472">Membrane</keyword>
<sequence length="422" mass="47505">MILRQTLERYNLTYLSIGISESSSNNVHGYNLPVGTSIQYKQESNTNKDISHDLIKLLSFKNVLCENVEKDFFGNRIKALSQPDGSFIVMLVKDAYSLCHSNTLQRQIVSTSPCRDVLGVFSVVPPHLNEMSITNRASWISASKEQGGINTEKVLHFSRLLNENQNVTLANILYDEVDLLESCPLTTSSKIIKDETIYNLKEKGWNMNHELTVRHKDTSPEFQIQKSVNRIQGVSHKGQLMTQVKVGDMIPCPKIIPSNEDGSSTLSFTTLMERKSIINIEMDYRFLSFEEFPADPNRGIDVLPSIASLSCMNADSTDSFNVNPILTVYSNSLLIMPPVPDLSMPFNVMSITCTFFALIIGSTINITIRKSREKMRDKFNGIETPTLKQKLKAKMVNLKEKLLKRKKVSPPPSSSTNKDKVE</sequence>
<dbReference type="PANTHER" id="PTHR12959">
    <property type="entry name" value="GPI TRANSAMIDASE COMPONENT PIG-T-RELATED"/>
    <property type="match status" value="1"/>
</dbReference>
<organism evidence="3 4">
    <name type="scientific">Chaetoceros tenuissimus</name>
    <dbReference type="NCBI Taxonomy" id="426638"/>
    <lineage>
        <taxon>Eukaryota</taxon>
        <taxon>Sar</taxon>
        <taxon>Stramenopiles</taxon>
        <taxon>Ochrophyta</taxon>
        <taxon>Bacillariophyta</taxon>
        <taxon>Coscinodiscophyceae</taxon>
        <taxon>Chaetocerotophycidae</taxon>
        <taxon>Chaetocerotales</taxon>
        <taxon>Chaetocerotaceae</taxon>
        <taxon>Chaetoceros</taxon>
    </lineage>
</organism>
<keyword evidence="4" id="KW-1185">Reference proteome</keyword>
<dbReference type="InterPro" id="IPR007245">
    <property type="entry name" value="PIG-T"/>
</dbReference>
<keyword evidence="2" id="KW-1133">Transmembrane helix</keyword>
<dbReference type="AlphaFoldDB" id="A0AAD3H4L2"/>
<evidence type="ECO:0000256" key="1">
    <source>
        <dbReference type="SAM" id="MobiDB-lite"/>
    </source>
</evidence>
<keyword evidence="2" id="KW-0812">Transmembrane</keyword>
<evidence type="ECO:0008006" key="5">
    <source>
        <dbReference type="Google" id="ProtNLM"/>
    </source>
</evidence>
<dbReference type="GO" id="GO:0016255">
    <property type="term" value="P:attachment of GPI anchor to protein"/>
    <property type="evidence" value="ECO:0007669"/>
    <property type="project" value="InterPro"/>
</dbReference>